<organism evidence="1 2">
    <name type="scientific">Rotaria magnacalcarata</name>
    <dbReference type="NCBI Taxonomy" id="392030"/>
    <lineage>
        <taxon>Eukaryota</taxon>
        <taxon>Metazoa</taxon>
        <taxon>Spiralia</taxon>
        <taxon>Gnathifera</taxon>
        <taxon>Rotifera</taxon>
        <taxon>Eurotatoria</taxon>
        <taxon>Bdelloidea</taxon>
        <taxon>Philodinida</taxon>
        <taxon>Philodinidae</taxon>
        <taxon>Rotaria</taxon>
    </lineage>
</organism>
<evidence type="ECO:0000313" key="2">
    <source>
        <dbReference type="Proteomes" id="UP000676336"/>
    </source>
</evidence>
<dbReference type="EMBL" id="CAJOBI010212906">
    <property type="protein sequence ID" value="CAF5022609.1"/>
    <property type="molecule type" value="Genomic_DNA"/>
</dbReference>
<dbReference type="Proteomes" id="UP000676336">
    <property type="component" value="Unassembled WGS sequence"/>
</dbReference>
<reference evidence="1" key="1">
    <citation type="submission" date="2021-02" db="EMBL/GenBank/DDBJ databases">
        <authorList>
            <person name="Nowell W R."/>
        </authorList>
    </citation>
    <scope>NUCLEOTIDE SEQUENCE</scope>
</reference>
<feature type="non-terminal residue" evidence="1">
    <location>
        <position position="38"/>
    </location>
</feature>
<gene>
    <name evidence="1" type="ORF">SMN809_LOCUS57712</name>
</gene>
<dbReference type="AlphaFoldDB" id="A0A8S3E0W3"/>
<sequence>MGECGSAIKSPPTVDDELINEIKSLFNEAVVSIPSEYA</sequence>
<comment type="caution">
    <text evidence="1">The sequence shown here is derived from an EMBL/GenBank/DDBJ whole genome shotgun (WGS) entry which is preliminary data.</text>
</comment>
<accession>A0A8S3E0W3</accession>
<evidence type="ECO:0000313" key="1">
    <source>
        <dbReference type="EMBL" id="CAF5022609.1"/>
    </source>
</evidence>
<protein>
    <submittedName>
        <fullName evidence="1">Uncharacterized protein</fullName>
    </submittedName>
</protein>
<name>A0A8S3E0W3_9BILA</name>
<proteinExistence type="predicted"/>